<dbReference type="Gene3D" id="3.90.1170.20">
    <property type="entry name" value="Quinolinate phosphoribosyl transferase, N-terminal domain"/>
    <property type="match status" value="1"/>
</dbReference>
<evidence type="ECO:0000256" key="2">
    <source>
        <dbReference type="ARBA" id="ARBA00004893"/>
    </source>
</evidence>
<proteinExistence type="inferred from homology"/>
<evidence type="ECO:0000256" key="7">
    <source>
        <dbReference type="ARBA" id="ARBA00022679"/>
    </source>
</evidence>
<evidence type="ECO:0000256" key="4">
    <source>
        <dbReference type="ARBA" id="ARBA00011944"/>
    </source>
</evidence>
<sequence>MLESPLSTTKVTPMEFTEQLRVEVQRSVAASLAEDIGTGDLTARLIPATRMARGRVITREDAVLCGTAWFDAAFTALEPDASVIWHVRDGERIKPGQLLCEIDASARALLTAERTALNFVQLLSGTATLTSTFVQAVAGTKAKIVDTRKTLPGLRLAQKYAVKVGGGTNHRIGLYDGILIKENHIIAAGSIKAVIEQARSFAPSNVFIEVEVENLVQLEEALAAGAKMILLDNMQLAEMRQAVEINAGRAELEASGGVNLERVRAIAETGVDRISIGSLTKDVRAIDLSLRHVEEE</sequence>
<evidence type="ECO:0000256" key="5">
    <source>
        <dbReference type="ARBA" id="ARBA00022642"/>
    </source>
</evidence>
<name>A0ABQ6FGG4_9RHOO</name>
<evidence type="ECO:0000313" key="13">
    <source>
        <dbReference type="Proteomes" id="UP001157167"/>
    </source>
</evidence>
<comment type="function">
    <text evidence="1">Involved in the catabolism of quinolinic acid (QA).</text>
</comment>
<evidence type="ECO:0000256" key="9">
    <source>
        <dbReference type="PIRNR" id="PIRNR006250"/>
    </source>
</evidence>
<feature type="domain" description="Quinolinate phosphoribosyl transferase N-terminal" evidence="11">
    <location>
        <begin position="41"/>
        <end position="124"/>
    </location>
</feature>
<dbReference type="InterPro" id="IPR036068">
    <property type="entry name" value="Nicotinate_pribotase-like_C"/>
</dbReference>
<feature type="domain" description="Quinolinate phosphoribosyl transferase C-terminal" evidence="10">
    <location>
        <begin position="127"/>
        <end position="291"/>
    </location>
</feature>
<dbReference type="InterPro" id="IPR013785">
    <property type="entry name" value="Aldolase_TIM"/>
</dbReference>
<dbReference type="PANTHER" id="PTHR32179:SF3">
    <property type="entry name" value="NICOTINATE-NUCLEOTIDE PYROPHOSPHORYLASE [CARBOXYLATING]"/>
    <property type="match status" value="1"/>
</dbReference>
<evidence type="ECO:0000256" key="8">
    <source>
        <dbReference type="ARBA" id="ARBA00033102"/>
    </source>
</evidence>
<dbReference type="SUPFAM" id="SSF51690">
    <property type="entry name" value="Nicotinate/Quinolinate PRTase C-terminal domain-like"/>
    <property type="match status" value="1"/>
</dbReference>
<dbReference type="InterPro" id="IPR037128">
    <property type="entry name" value="Quinolinate_PRibosylTase_N_sf"/>
</dbReference>
<evidence type="ECO:0000256" key="3">
    <source>
        <dbReference type="ARBA" id="ARBA00009400"/>
    </source>
</evidence>
<keyword evidence="6 9" id="KW-0328">Glycosyltransferase</keyword>
<dbReference type="CDD" id="cd01572">
    <property type="entry name" value="QPRTase"/>
    <property type="match status" value="1"/>
</dbReference>
<dbReference type="Pfam" id="PF01729">
    <property type="entry name" value="QRPTase_C"/>
    <property type="match status" value="1"/>
</dbReference>
<reference evidence="13" key="1">
    <citation type="journal article" date="2019" name="Int. J. Syst. Evol. Microbiol.">
        <title>The Global Catalogue of Microorganisms (GCM) 10K type strain sequencing project: providing services to taxonomists for standard genome sequencing and annotation.</title>
        <authorList>
            <consortium name="The Broad Institute Genomics Platform"/>
            <consortium name="The Broad Institute Genome Sequencing Center for Infectious Disease"/>
            <person name="Wu L."/>
            <person name="Ma J."/>
        </authorList>
    </citation>
    <scope>NUCLEOTIDE SEQUENCE [LARGE SCALE GENOMIC DNA]</scope>
    <source>
        <strain evidence="13">NBRC 102407</strain>
    </source>
</reference>
<organism evidence="12 13">
    <name type="scientific">Zoogloea oryzae</name>
    <dbReference type="NCBI Taxonomy" id="310767"/>
    <lineage>
        <taxon>Bacteria</taxon>
        <taxon>Pseudomonadati</taxon>
        <taxon>Pseudomonadota</taxon>
        <taxon>Betaproteobacteria</taxon>
        <taxon>Rhodocyclales</taxon>
        <taxon>Zoogloeaceae</taxon>
        <taxon>Zoogloea</taxon>
    </lineage>
</organism>
<evidence type="ECO:0000259" key="11">
    <source>
        <dbReference type="Pfam" id="PF02749"/>
    </source>
</evidence>
<dbReference type="InterPro" id="IPR004393">
    <property type="entry name" value="NadC"/>
</dbReference>
<comment type="caution">
    <text evidence="12">The sequence shown here is derived from an EMBL/GenBank/DDBJ whole genome shotgun (WGS) entry which is preliminary data.</text>
</comment>
<dbReference type="PIRSF" id="PIRSF006250">
    <property type="entry name" value="NadC_ModD"/>
    <property type="match status" value="1"/>
</dbReference>
<accession>A0ABQ6FGG4</accession>
<keyword evidence="7 9" id="KW-0808">Transferase</keyword>
<keyword evidence="13" id="KW-1185">Reference proteome</keyword>
<dbReference type="Pfam" id="PF02749">
    <property type="entry name" value="QRPTase_N"/>
    <property type="match status" value="1"/>
</dbReference>
<dbReference type="SUPFAM" id="SSF54675">
    <property type="entry name" value="Nicotinate/Quinolinate PRTase N-terminal domain-like"/>
    <property type="match status" value="1"/>
</dbReference>
<gene>
    <name evidence="12" type="ORF">GCM10007933_35660</name>
</gene>
<evidence type="ECO:0000256" key="1">
    <source>
        <dbReference type="ARBA" id="ARBA00003237"/>
    </source>
</evidence>
<evidence type="ECO:0000256" key="6">
    <source>
        <dbReference type="ARBA" id="ARBA00022676"/>
    </source>
</evidence>
<comment type="pathway">
    <text evidence="2">Cofactor biosynthesis; NAD(+) biosynthesis; nicotinate D-ribonucleotide from quinolinate: step 1/1.</text>
</comment>
<dbReference type="InterPro" id="IPR022412">
    <property type="entry name" value="Quinolinate_PRibosylTrfase_N"/>
</dbReference>
<dbReference type="InterPro" id="IPR027277">
    <property type="entry name" value="NadC/ModD"/>
</dbReference>
<dbReference type="Gene3D" id="3.20.20.70">
    <property type="entry name" value="Aldolase class I"/>
    <property type="match status" value="1"/>
</dbReference>
<comment type="similarity">
    <text evidence="3 9">Belongs to the NadC/ModD family.</text>
</comment>
<dbReference type="Proteomes" id="UP001157167">
    <property type="component" value="Unassembled WGS sequence"/>
</dbReference>
<dbReference type="NCBIfam" id="TIGR00078">
    <property type="entry name" value="nadC"/>
    <property type="match status" value="1"/>
</dbReference>
<protein>
    <recommendedName>
        <fullName evidence="4">nicotinate-nucleotide diphosphorylase (carboxylating)</fullName>
        <ecNumber evidence="4">2.4.2.19</ecNumber>
    </recommendedName>
    <alternativeName>
        <fullName evidence="8">Quinolinate phosphoribosyltransferase [decarboxylating]</fullName>
    </alternativeName>
</protein>
<dbReference type="PANTHER" id="PTHR32179">
    <property type="entry name" value="NICOTINATE-NUCLEOTIDE PYROPHOSPHORYLASE [CARBOXYLATING]"/>
    <property type="match status" value="1"/>
</dbReference>
<dbReference type="InterPro" id="IPR002638">
    <property type="entry name" value="Quinolinate_PRibosylTrfase_C"/>
</dbReference>
<dbReference type="EMBL" id="BSPX01000072">
    <property type="protein sequence ID" value="GLT24094.1"/>
    <property type="molecule type" value="Genomic_DNA"/>
</dbReference>
<keyword evidence="5" id="KW-0662">Pyridine nucleotide biosynthesis</keyword>
<evidence type="ECO:0000259" key="10">
    <source>
        <dbReference type="Pfam" id="PF01729"/>
    </source>
</evidence>
<dbReference type="EC" id="2.4.2.19" evidence="4"/>
<evidence type="ECO:0000313" key="12">
    <source>
        <dbReference type="EMBL" id="GLT24094.1"/>
    </source>
</evidence>